<sequence length="60" mass="6637">MCNTSHVQDDKEFIQSNYLELFCVTAANVHLLQKALCAASYLWCLLKASSTLTGLLLNMG</sequence>
<proteinExistence type="predicted"/>
<evidence type="ECO:0000313" key="2">
    <source>
        <dbReference type="Proteomes" id="UP000316079"/>
    </source>
</evidence>
<comment type="caution">
    <text evidence="1">The sequence shown here is derived from an EMBL/GenBank/DDBJ whole genome shotgun (WGS) entry which is preliminary data.</text>
</comment>
<protein>
    <submittedName>
        <fullName evidence="1">Uncharacterized protein</fullName>
    </submittedName>
</protein>
<name>A0A553Q4G7_9TELE</name>
<organism evidence="1 2">
    <name type="scientific">Danionella cerebrum</name>
    <dbReference type="NCBI Taxonomy" id="2873325"/>
    <lineage>
        <taxon>Eukaryota</taxon>
        <taxon>Metazoa</taxon>
        <taxon>Chordata</taxon>
        <taxon>Craniata</taxon>
        <taxon>Vertebrata</taxon>
        <taxon>Euteleostomi</taxon>
        <taxon>Actinopterygii</taxon>
        <taxon>Neopterygii</taxon>
        <taxon>Teleostei</taxon>
        <taxon>Ostariophysi</taxon>
        <taxon>Cypriniformes</taxon>
        <taxon>Danionidae</taxon>
        <taxon>Danioninae</taxon>
        <taxon>Danionella</taxon>
    </lineage>
</organism>
<accession>A0A553Q4G7</accession>
<evidence type="ECO:0000313" key="1">
    <source>
        <dbReference type="EMBL" id="TRY84816.1"/>
    </source>
</evidence>
<dbReference type="EMBL" id="SRMA01026378">
    <property type="protein sequence ID" value="TRY84816.1"/>
    <property type="molecule type" value="Genomic_DNA"/>
</dbReference>
<reference evidence="1 2" key="1">
    <citation type="journal article" date="2019" name="Sci. Data">
        <title>Hybrid genome assembly and annotation of Danionella translucida.</title>
        <authorList>
            <person name="Kadobianskyi M."/>
            <person name="Schulze L."/>
            <person name="Schuelke M."/>
            <person name="Judkewitz B."/>
        </authorList>
    </citation>
    <scope>NUCLEOTIDE SEQUENCE [LARGE SCALE GENOMIC DNA]</scope>
    <source>
        <strain evidence="1 2">Bolton</strain>
    </source>
</reference>
<dbReference type="AlphaFoldDB" id="A0A553Q4G7"/>
<gene>
    <name evidence="1" type="ORF">DNTS_027786</name>
</gene>
<dbReference type="Proteomes" id="UP000316079">
    <property type="component" value="Unassembled WGS sequence"/>
</dbReference>
<keyword evidence="2" id="KW-1185">Reference proteome</keyword>